<protein>
    <submittedName>
        <fullName evidence="1">Uncharacterized protein</fullName>
    </submittedName>
</protein>
<proteinExistence type="predicted"/>
<keyword evidence="2" id="KW-1185">Reference proteome</keyword>
<evidence type="ECO:0000313" key="2">
    <source>
        <dbReference type="Proteomes" id="UP000308921"/>
    </source>
</evidence>
<reference evidence="1 2" key="1">
    <citation type="submission" date="2019-04" db="EMBL/GenBank/DDBJ databases">
        <title>Complete genome sequence of Pantoea bacteriophage vB_PagS_AAS21.</title>
        <authorList>
            <person name="Truncaite L."/>
            <person name="Simoliuniene M."/>
            <person name="Zajanckauskaite A."/>
            <person name="Meskys R."/>
            <person name="Simoliunas E."/>
        </authorList>
    </citation>
    <scope>NUCLEOTIDE SEQUENCE [LARGE SCALE GENOMIC DNA]</scope>
</reference>
<dbReference type="Proteomes" id="UP000308921">
    <property type="component" value="Segment"/>
</dbReference>
<gene>
    <name evidence="1" type="ORF">AAS21_gp173</name>
</gene>
<organism evidence="1 2">
    <name type="scientific">Pantoea phage vB_PagS_AAS21</name>
    <dbReference type="NCBI Taxonomy" id="2575261"/>
    <lineage>
        <taxon>Viruses</taxon>
        <taxon>Duplodnaviria</taxon>
        <taxon>Heunggongvirae</taxon>
        <taxon>Uroviricota</taxon>
        <taxon>Caudoviricetes</taxon>
        <taxon>Demerecviridae</taxon>
        <taxon>Keyvirus</taxon>
        <taxon>Keyvirus AAS21</taxon>
    </lineage>
</organism>
<dbReference type="EMBL" id="MK770119">
    <property type="protein sequence ID" value="QCW23911.1"/>
    <property type="molecule type" value="Genomic_DNA"/>
</dbReference>
<name>A0A4Y5P1R7_9CAUD</name>
<accession>A0A4Y5P1R7</accession>
<sequence length="54" mass="6570">MGLIIFLLICYIIYLRIRTFHVKIALENKVYAAWQNGRVNRDDADYLQRWIKKI</sequence>
<evidence type="ECO:0000313" key="1">
    <source>
        <dbReference type="EMBL" id="QCW23911.1"/>
    </source>
</evidence>